<comment type="caution">
    <text evidence="2">The sequence shown here is derived from an EMBL/GenBank/DDBJ whole genome shotgun (WGS) entry which is preliminary data.</text>
</comment>
<evidence type="ECO:0000256" key="1">
    <source>
        <dbReference type="SAM" id="MobiDB-lite"/>
    </source>
</evidence>
<feature type="region of interest" description="Disordered" evidence="1">
    <location>
        <begin position="36"/>
        <end position="69"/>
    </location>
</feature>
<organism evidence="2 3">
    <name type="scientific">Eumeta variegata</name>
    <name type="common">Bagworm moth</name>
    <name type="synonym">Eumeta japonica</name>
    <dbReference type="NCBI Taxonomy" id="151549"/>
    <lineage>
        <taxon>Eukaryota</taxon>
        <taxon>Metazoa</taxon>
        <taxon>Ecdysozoa</taxon>
        <taxon>Arthropoda</taxon>
        <taxon>Hexapoda</taxon>
        <taxon>Insecta</taxon>
        <taxon>Pterygota</taxon>
        <taxon>Neoptera</taxon>
        <taxon>Endopterygota</taxon>
        <taxon>Lepidoptera</taxon>
        <taxon>Glossata</taxon>
        <taxon>Ditrysia</taxon>
        <taxon>Tineoidea</taxon>
        <taxon>Psychidae</taxon>
        <taxon>Oiketicinae</taxon>
        <taxon>Eumeta</taxon>
    </lineage>
</organism>
<keyword evidence="3" id="KW-1185">Reference proteome</keyword>
<dbReference type="EMBL" id="BGZK01001355">
    <property type="protein sequence ID" value="GBP77942.1"/>
    <property type="molecule type" value="Genomic_DNA"/>
</dbReference>
<accession>A0A4C1YSV3</accession>
<gene>
    <name evidence="2" type="ORF">EVAR_83190_1</name>
</gene>
<proteinExistence type="predicted"/>
<evidence type="ECO:0000313" key="2">
    <source>
        <dbReference type="EMBL" id="GBP77942.1"/>
    </source>
</evidence>
<reference evidence="2 3" key="1">
    <citation type="journal article" date="2019" name="Commun. Biol.">
        <title>The bagworm genome reveals a unique fibroin gene that provides high tensile strength.</title>
        <authorList>
            <person name="Kono N."/>
            <person name="Nakamura H."/>
            <person name="Ohtoshi R."/>
            <person name="Tomita M."/>
            <person name="Numata K."/>
            <person name="Arakawa K."/>
        </authorList>
    </citation>
    <scope>NUCLEOTIDE SEQUENCE [LARGE SCALE GENOMIC DNA]</scope>
</reference>
<name>A0A4C1YSV3_EUMVA</name>
<protein>
    <submittedName>
        <fullName evidence="2">Uncharacterized protein</fullName>
    </submittedName>
</protein>
<dbReference type="AlphaFoldDB" id="A0A4C1YSV3"/>
<dbReference type="Proteomes" id="UP000299102">
    <property type="component" value="Unassembled WGS sequence"/>
</dbReference>
<evidence type="ECO:0000313" key="3">
    <source>
        <dbReference type="Proteomes" id="UP000299102"/>
    </source>
</evidence>
<sequence>MKIPTRRSYKPLHYKQTRHRSMPYLSALARRLGKSKEMAVAGAPHGPRAASRRRPRAPPNTPRSVQSARRVTSRLCCDVVCQDPHFNA</sequence>